<gene>
    <name evidence="2" type="ORF">psyc5s11_40620</name>
</gene>
<feature type="domain" description="DUF7674" evidence="1">
    <location>
        <begin position="367"/>
        <end position="484"/>
    </location>
</feature>
<organism evidence="2 3">
    <name type="scientific">Clostridium gelidum</name>
    <dbReference type="NCBI Taxonomy" id="704125"/>
    <lineage>
        <taxon>Bacteria</taxon>
        <taxon>Bacillati</taxon>
        <taxon>Bacillota</taxon>
        <taxon>Clostridia</taxon>
        <taxon>Eubacteriales</taxon>
        <taxon>Clostridiaceae</taxon>
        <taxon>Clostridium</taxon>
    </lineage>
</organism>
<dbReference type="InterPro" id="IPR056091">
    <property type="entry name" value="DUF7674"/>
</dbReference>
<dbReference type="RefSeq" id="WP_224034294.1">
    <property type="nucleotide sequence ID" value="NZ_AP024849.1"/>
</dbReference>
<sequence length="485" mass="57650">MENLPLNTDFDTVVEELIKEIPEVKPFYDMVLKQWHGEEPGPHIIFEDVLNPYLVNLLKINEDRELIIRIFNFLEKMATNDEFLVQNSLLEFTVLERLSKDDTILAKSKEYMGKETKSVCDEAVFFNYNTAYKELIKEIPEIKPFCDKKLEQNYGEETEKYSIFKDVLNPYLINLLEINENKELISRIFNFLERMATSHDYILKNVLELTVLDELAKDKTILTKSPKYMGEYTKEMNDKSQFINNNTVEIKLLKEIPEIKPFYYKKLEMYHSEEPQRHIIFEDVLNPYLVNLIKIDEDRELISRIFNFLEKIATSYYNEVQDVLRYLGYDMTILSKSQKYMGKETKKITHDIEKVLGKLMVQRENVMELLINLCPSFEGKWKEHLEDNFDRDCETILYRDLYVFARHLTELTINNSFGDFNDIFDEIERLIQEGDSFVSDAIVVGLLEDFQNGLLSNGYELKIMEKYLKPDTKKYWIALIKYWNP</sequence>
<feature type="domain" description="DUF7674" evidence="1">
    <location>
        <begin position="133"/>
        <end position="242"/>
    </location>
</feature>
<evidence type="ECO:0000313" key="3">
    <source>
        <dbReference type="Proteomes" id="UP000824633"/>
    </source>
</evidence>
<evidence type="ECO:0000313" key="2">
    <source>
        <dbReference type="EMBL" id="BCZ47995.1"/>
    </source>
</evidence>
<dbReference type="Proteomes" id="UP000824633">
    <property type="component" value="Chromosome"/>
</dbReference>
<evidence type="ECO:0000259" key="1">
    <source>
        <dbReference type="Pfam" id="PF24722"/>
    </source>
</evidence>
<feature type="domain" description="DUF7674" evidence="1">
    <location>
        <begin position="251"/>
        <end position="351"/>
    </location>
</feature>
<dbReference type="EMBL" id="AP024849">
    <property type="protein sequence ID" value="BCZ47995.1"/>
    <property type="molecule type" value="Genomic_DNA"/>
</dbReference>
<reference evidence="3" key="1">
    <citation type="submission" date="2021-07" db="EMBL/GenBank/DDBJ databases">
        <title>Complete genome sequencing of a Clostridium isolate.</title>
        <authorList>
            <person name="Ueki A."/>
            <person name="Tonouchi A."/>
        </authorList>
    </citation>
    <scope>NUCLEOTIDE SEQUENCE [LARGE SCALE GENOMIC DNA]</scope>
    <source>
        <strain evidence="3">C5S11</strain>
    </source>
</reference>
<accession>A0ABM7T9Z6</accession>
<feature type="domain" description="DUF7674" evidence="1">
    <location>
        <begin position="15"/>
        <end position="122"/>
    </location>
</feature>
<name>A0ABM7T9Z6_9CLOT</name>
<protein>
    <recommendedName>
        <fullName evidence="1">DUF7674 domain-containing protein</fullName>
    </recommendedName>
</protein>
<keyword evidence="3" id="KW-1185">Reference proteome</keyword>
<dbReference type="Pfam" id="PF24722">
    <property type="entry name" value="DUF7674"/>
    <property type="match status" value="4"/>
</dbReference>
<proteinExistence type="predicted"/>